<name>A0A1I6XMS1_9FLAO</name>
<evidence type="ECO:0000313" key="3">
    <source>
        <dbReference type="Proteomes" id="UP000236454"/>
    </source>
</evidence>
<keyword evidence="3" id="KW-1185">Reference proteome</keyword>
<dbReference type="Pfam" id="PF20243">
    <property type="entry name" value="MbnP"/>
    <property type="match status" value="1"/>
</dbReference>
<proteinExistence type="predicted"/>
<feature type="domain" description="Copper-binding protein MbnP-like" evidence="1">
    <location>
        <begin position="56"/>
        <end position="281"/>
    </location>
</feature>
<protein>
    <recommendedName>
        <fullName evidence="1">Copper-binding protein MbnP-like domain-containing protein</fullName>
    </recommendedName>
</protein>
<dbReference type="Proteomes" id="UP000236454">
    <property type="component" value="Unassembled WGS sequence"/>
</dbReference>
<accession>A0A1I6XMS1</accession>
<evidence type="ECO:0000259" key="1">
    <source>
        <dbReference type="Pfam" id="PF20243"/>
    </source>
</evidence>
<dbReference type="EMBL" id="FPAS01000001">
    <property type="protein sequence ID" value="SFT39094.1"/>
    <property type="molecule type" value="Genomic_DNA"/>
</dbReference>
<reference evidence="2 3" key="1">
    <citation type="submission" date="2016-10" db="EMBL/GenBank/DDBJ databases">
        <authorList>
            <person name="de Groot N.N."/>
        </authorList>
    </citation>
    <scope>NUCLEOTIDE SEQUENCE [LARGE SCALE GENOMIC DNA]</scope>
    <source>
        <strain evidence="2 3">CGMCC 1.7005</strain>
    </source>
</reference>
<dbReference type="InterPro" id="IPR046863">
    <property type="entry name" value="MbnP-like_dom"/>
</dbReference>
<organism evidence="2 3">
    <name type="scientific">Lishizhenia tianjinensis</name>
    <dbReference type="NCBI Taxonomy" id="477690"/>
    <lineage>
        <taxon>Bacteria</taxon>
        <taxon>Pseudomonadati</taxon>
        <taxon>Bacteroidota</taxon>
        <taxon>Flavobacteriia</taxon>
        <taxon>Flavobacteriales</taxon>
        <taxon>Crocinitomicaceae</taxon>
        <taxon>Lishizhenia</taxon>
    </lineage>
</organism>
<evidence type="ECO:0000313" key="2">
    <source>
        <dbReference type="EMBL" id="SFT39094.1"/>
    </source>
</evidence>
<dbReference type="AlphaFoldDB" id="A0A1I6XMS1"/>
<dbReference type="STRING" id="477690.SAMN05216474_0291"/>
<gene>
    <name evidence="2" type="ORF">SAMN05216474_0291</name>
</gene>
<sequence length="305" mass="33112">MLEIALRRNPSQACAYAQNLMYKTMKKIIGMFAIAVFAVACKKEDIQQNQNEYKGEILVNFDLKAGSSPLALRAAGDTVNYDYNTSNNQAFNVSNFGFYVSAFTLSGPNGESYTQEMKATAESAKGYYKVEASNPSSSFINLDNIPEGSYDQVSFTIGVGEEGVQSGASGGVLDPANGAWFWNWNAGYIAMKVEGSAADSPQEFVDQGNGSSIPAKRMEFHVGGWKDVEGSMFVNNLKTLTLDFGSPILIGEKYAPEAHVVVDVLPFFNASNNDFTTSYSVHSPMAGAPFAATFQSMFVMDHVHQ</sequence>